<accession>A0AAN6Z916</accession>
<dbReference type="EMBL" id="MU853223">
    <property type="protein sequence ID" value="KAK4129426.1"/>
    <property type="molecule type" value="Genomic_DNA"/>
</dbReference>
<gene>
    <name evidence="2" type="ORF">N657DRAFT_686753</name>
</gene>
<dbReference type="AlphaFoldDB" id="A0AAN6Z916"/>
<comment type="caution">
    <text evidence="2">The sequence shown here is derived from an EMBL/GenBank/DDBJ whole genome shotgun (WGS) entry which is preliminary data.</text>
</comment>
<feature type="compositionally biased region" description="Acidic residues" evidence="1">
    <location>
        <begin position="75"/>
        <end position="85"/>
    </location>
</feature>
<dbReference type="Proteomes" id="UP001302602">
    <property type="component" value="Unassembled WGS sequence"/>
</dbReference>
<proteinExistence type="predicted"/>
<dbReference type="RefSeq" id="XP_062653197.1">
    <property type="nucleotide sequence ID" value="XM_062796851.1"/>
</dbReference>
<reference evidence="2" key="1">
    <citation type="journal article" date="2023" name="Mol. Phylogenet. Evol.">
        <title>Genome-scale phylogeny and comparative genomics of the fungal order Sordariales.</title>
        <authorList>
            <person name="Hensen N."/>
            <person name="Bonometti L."/>
            <person name="Westerberg I."/>
            <person name="Brannstrom I.O."/>
            <person name="Guillou S."/>
            <person name="Cros-Aarteil S."/>
            <person name="Calhoun S."/>
            <person name="Haridas S."/>
            <person name="Kuo A."/>
            <person name="Mondo S."/>
            <person name="Pangilinan J."/>
            <person name="Riley R."/>
            <person name="LaButti K."/>
            <person name="Andreopoulos B."/>
            <person name="Lipzen A."/>
            <person name="Chen C."/>
            <person name="Yan M."/>
            <person name="Daum C."/>
            <person name="Ng V."/>
            <person name="Clum A."/>
            <person name="Steindorff A."/>
            <person name="Ohm R.A."/>
            <person name="Martin F."/>
            <person name="Silar P."/>
            <person name="Natvig D.O."/>
            <person name="Lalanne C."/>
            <person name="Gautier V."/>
            <person name="Ament-Velasquez S.L."/>
            <person name="Kruys A."/>
            <person name="Hutchinson M.I."/>
            <person name="Powell A.J."/>
            <person name="Barry K."/>
            <person name="Miller A.N."/>
            <person name="Grigoriev I.V."/>
            <person name="Debuchy R."/>
            <person name="Gladieux P."/>
            <person name="Hiltunen Thoren M."/>
            <person name="Johannesson H."/>
        </authorList>
    </citation>
    <scope>NUCLEOTIDE SEQUENCE</scope>
    <source>
        <strain evidence="2">CBS 731.68</strain>
    </source>
</reference>
<keyword evidence="3" id="KW-1185">Reference proteome</keyword>
<feature type="compositionally biased region" description="Polar residues" evidence="1">
    <location>
        <begin position="48"/>
        <end position="70"/>
    </location>
</feature>
<dbReference type="GeneID" id="87833619"/>
<evidence type="ECO:0000313" key="2">
    <source>
        <dbReference type="EMBL" id="KAK4129426.1"/>
    </source>
</evidence>
<feature type="region of interest" description="Disordered" evidence="1">
    <location>
        <begin position="47"/>
        <end position="88"/>
    </location>
</feature>
<evidence type="ECO:0000313" key="3">
    <source>
        <dbReference type="Proteomes" id="UP001302602"/>
    </source>
</evidence>
<organism evidence="2 3">
    <name type="scientific">Parathielavia appendiculata</name>
    <dbReference type="NCBI Taxonomy" id="2587402"/>
    <lineage>
        <taxon>Eukaryota</taxon>
        <taxon>Fungi</taxon>
        <taxon>Dikarya</taxon>
        <taxon>Ascomycota</taxon>
        <taxon>Pezizomycotina</taxon>
        <taxon>Sordariomycetes</taxon>
        <taxon>Sordariomycetidae</taxon>
        <taxon>Sordariales</taxon>
        <taxon>Chaetomiaceae</taxon>
        <taxon>Parathielavia</taxon>
    </lineage>
</organism>
<name>A0AAN6Z916_9PEZI</name>
<sequence>MAVQSFDFFFDLPPELREQILSHICLFPTGINVGGGEGGKTVLMPAPTRNTSTAGAHQNTHQTGTSSQLFHKQEEDAEEDDEEGECASPPVNLFLASPILYREAGDLYYGRNDFHLGVTSSAWGRKQRSRVLNYSSGLPSTGTAGTGIGALTRLLTHPDTTYARRRIRSAILYVKRFGALVLDVLAPALGDMVLNGALRRVRVDVMEVPCATAGFKAALGGGTRLRVDYAENPALRAVLKLLTDPDMERAELRVHRAAHARFWCRLHPGGVSQQGDIACQAISRHLAGQDRRHEDGFMQVDIHRLVDVCAGDAAEFRIKKVGVS</sequence>
<protein>
    <submittedName>
        <fullName evidence="2">Uncharacterized protein</fullName>
    </submittedName>
</protein>
<reference evidence="2" key="2">
    <citation type="submission" date="2023-05" db="EMBL/GenBank/DDBJ databases">
        <authorList>
            <consortium name="Lawrence Berkeley National Laboratory"/>
            <person name="Steindorff A."/>
            <person name="Hensen N."/>
            <person name="Bonometti L."/>
            <person name="Westerberg I."/>
            <person name="Brannstrom I.O."/>
            <person name="Guillou S."/>
            <person name="Cros-Aarteil S."/>
            <person name="Calhoun S."/>
            <person name="Haridas S."/>
            <person name="Kuo A."/>
            <person name="Mondo S."/>
            <person name="Pangilinan J."/>
            <person name="Riley R."/>
            <person name="Labutti K."/>
            <person name="Andreopoulos B."/>
            <person name="Lipzen A."/>
            <person name="Chen C."/>
            <person name="Yanf M."/>
            <person name="Daum C."/>
            <person name="Ng V."/>
            <person name="Clum A."/>
            <person name="Ohm R."/>
            <person name="Martin F."/>
            <person name="Silar P."/>
            <person name="Natvig D."/>
            <person name="Lalanne C."/>
            <person name="Gautier V."/>
            <person name="Ament-Velasquez S.L."/>
            <person name="Kruys A."/>
            <person name="Hutchinson M.I."/>
            <person name="Powell A.J."/>
            <person name="Barry K."/>
            <person name="Miller A.N."/>
            <person name="Grigoriev I.V."/>
            <person name="Debuchy R."/>
            <person name="Gladieux P."/>
            <person name="Thoren M.H."/>
            <person name="Johannesson H."/>
        </authorList>
    </citation>
    <scope>NUCLEOTIDE SEQUENCE</scope>
    <source>
        <strain evidence="2">CBS 731.68</strain>
    </source>
</reference>
<evidence type="ECO:0000256" key="1">
    <source>
        <dbReference type="SAM" id="MobiDB-lite"/>
    </source>
</evidence>